<keyword evidence="5 13" id="KW-0963">Cytoplasm</keyword>
<evidence type="ECO:0000256" key="11">
    <source>
        <dbReference type="ARBA" id="ARBA00023125"/>
    </source>
</evidence>
<protein>
    <recommendedName>
        <fullName evidence="4 13">DNA gyrase subunit B</fullName>
        <ecNumber evidence="3 13">5.6.2.2</ecNumber>
    </recommendedName>
</protein>
<dbReference type="InterPro" id="IPR011557">
    <property type="entry name" value="GyrB"/>
</dbReference>
<dbReference type="SMART" id="SM00433">
    <property type="entry name" value="TOP2c"/>
    <property type="match status" value="1"/>
</dbReference>
<dbReference type="InterPro" id="IPR041423">
    <property type="entry name" value="GyrB_insert"/>
</dbReference>
<dbReference type="PRINTS" id="PR01159">
    <property type="entry name" value="DNAGYRASEB"/>
</dbReference>
<sequence>MTQTEHDPASVEDEETLPAVIAAGEQAYDSSRITVLRGLDAVRKRPGMYIGDVHDGTGLHHMVFEVVDNAVDEALAGHADEIRVLLREDGSVEVSDNGRGIPVDIHKEEHVSAAEVIMTVLHAGGKFDDNSYKVSGGLHGVGVSVVNALSEHLWLDIWRDGFHYRQEYALGEPLYPLKEIEPTTKRGTLLRFKPATAIFSNVDFHYEILAKRLRELSFLNSGVKIVLSDERGEGREDIFQYEGGIRSFVEHLAQLKTPLHPNVISVTGEENGITVDVALQWTDAYQETMFCYTNNIPQKDGGTHLIGFRAALTRTLTNYIEQNGLAKQAKVSLSGDDMREGMIAVLSVKVPDPSFSSQTKEKLVSSDVRPVVEHTFGQRLQEFLQENPTDARAIAGKILDAARAREAARKARDLTRRKGALDIAGLPGKLADCQEKDPALSELFIVEGDSAGGSAKQGRNRKTQAILPLKGKILNVERARFDRMLSSAEVGTLITALGTGIGKEDYDPDKLRYHRIILMTDADVDGSHIRTLLLTFFYRQMPELIERGHIYIGLPPLYKIKQGKTELYLKDDAALNAYLASNAIEGAALIPAEGEPPITGAALEQLLLAFAGARETITRNAHRYDPAILEALVDFTPLDIEHLSQNIDERVELDALEKRVNRKGLGKPRYALRLQAATESHPAALVAKRSHMGEELIQILPLAAFGSGELRPLREAAAQLHGLIRDGAKIVRGNREKSIESFAEAQEWLLEEAKKGRQIQRFKGLGEMNPEQLWDTTVNPETRRLLQVKIEDAVAADEVFSTLMGDVVEPRRAFIEDNALKAGNLDI</sequence>
<evidence type="ECO:0000256" key="7">
    <source>
        <dbReference type="ARBA" id="ARBA00022741"/>
    </source>
</evidence>
<comment type="subunit">
    <text evidence="13">Heterotetramer, composed of two GyrA and two GyrB chains. In the heterotetramer, GyrA contains the active site tyrosine that forms a transient covalent intermediate with DNA, while GyrB binds cofactors and catalyzes ATP hydrolysis.</text>
</comment>
<evidence type="ECO:0000313" key="16">
    <source>
        <dbReference type="Proteomes" id="UP000593932"/>
    </source>
</evidence>
<feature type="domain" description="Toprim" evidence="14">
    <location>
        <begin position="441"/>
        <end position="556"/>
    </location>
</feature>
<dbReference type="CDD" id="cd03366">
    <property type="entry name" value="TOPRIM_TopoIIA_GyrB"/>
    <property type="match status" value="1"/>
</dbReference>
<evidence type="ECO:0000256" key="6">
    <source>
        <dbReference type="ARBA" id="ARBA00022723"/>
    </source>
</evidence>
<dbReference type="EMBL" id="CP063657">
    <property type="protein sequence ID" value="QOW22068.1"/>
    <property type="molecule type" value="Genomic_DNA"/>
</dbReference>
<dbReference type="SUPFAM" id="SSF54211">
    <property type="entry name" value="Ribosomal protein S5 domain 2-like"/>
    <property type="match status" value="1"/>
</dbReference>
<dbReference type="Pfam" id="PF21249">
    <property type="entry name" value="GyrB_hook"/>
    <property type="match status" value="1"/>
</dbReference>
<evidence type="ECO:0000256" key="4">
    <source>
        <dbReference type="ARBA" id="ARBA00019166"/>
    </source>
</evidence>
<dbReference type="Pfam" id="PF02518">
    <property type="entry name" value="HATPase_c"/>
    <property type="match status" value="1"/>
</dbReference>
<keyword evidence="8 13" id="KW-0067">ATP-binding</keyword>
<comment type="catalytic activity">
    <reaction evidence="1 13">
        <text>ATP-dependent breakage, passage and rejoining of double-stranded DNA.</text>
        <dbReference type="EC" id="5.6.2.2"/>
    </reaction>
</comment>
<evidence type="ECO:0000256" key="10">
    <source>
        <dbReference type="ARBA" id="ARBA00023029"/>
    </source>
</evidence>
<evidence type="ECO:0000256" key="1">
    <source>
        <dbReference type="ARBA" id="ARBA00000185"/>
    </source>
</evidence>
<evidence type="ECO:0000256" key="3">
    <source>
        <dbReference type="ARBA" id="ARBA00012895"/>
    </source>
</evidence>
<comment type="subcellular location">
    <subcellularLocation>
        <location evidence="13">Cytoplasm</location>
    </subcellularLocation>
</comment>
<keyword evidence="16" id="KW-1185">Reference proteome</keyword>
<dbReference type="InterPro" id="IPR034160">
    <property type="entry name" value="TOPRIM_GyrB"/>
</dbReference>
<comment type="function">
    <text evidence="13">A type II topoisomerase that negatively supercoils closed circular double-stranded (ds) DNA in an ATP-dependent manner to modulate DNA topology and maintain chromosomes in an underwound state. Negative supercoiling favors strand separation, and DNA replication, transcription, recombination and repair, all of which involve strand separation. Also able to catalyze the interconversion of other topological isomers of dsDNA rings, including catenanes and knotted rings. Type II topoisomerases break and join 2 DNA strands simultaneously in an ATP-dependent manner.</text>
</comment>
<evidence type="ECO:0000256" key="12">
    <source>
        <dbReference type="ARBA" id="ARBA00023235"/>
    </source>
</evidence>
<evidence type="ECO:0000256" key="13">
    <source>
        <dbReference type="HAMAP-Rule" id="MF_01898"/>
    </source>
</evidence>
<dbReference type="CDD" id="cd16928">
    <property type="entry name" value="HATPase_GyrB-like"/>
    <property type="match status" value="1"/>
</dbReference>
<comment type="cofactor">
    <cofactor evidence="13">
        <name>Mg(2+)</name>
        <dbReference type="ChEBI" id="CHEBI:18420"/>
    </cofactor>
    <cofactor evidence="13">
        <name>Mn(2+)</name>
        <dbReference type="ChEBI" id="CHEBI:29035"/>
    </cofactor>
    <cofactor evidence="13">
        <name>Ca(2+)</name>
        <dbReference type="ChEBI" id="CHEBI:29108"/>
    </cofactor>
    <text evidence="13">Binds two Mg(2+) per subunit. The magnesium ions form salt bridges with both the protein and the DNA. Can also accept other divalent metal cations, such as Mn(2+) or Ca(2+).</text>
</comment>
<dbReference type="Gene3D" id="3.10.20.690">
    <property type="match status" value="1"/>
</dbReference>
<dbReference type="PANTHER" id="PTHR45866">
    <property type="entry name" value="DNA GYRASE/TOPOISOMERASE SUBUNIT B"/>
    <property type="match status" value="1"/>
</dbReference>
<feature type="binding site" evidence="13">
    <location>
        <position position="521"/>
    </location>
    <ligand>
        <name>Mg(2+)</name>
        <dbReference type="ChEBI" id="CHEBI:18420"/>
        <label>1</label>
        <note>catalytic</note>
    </ligand>
</feature>
<evidence type="ECO:0000256" key="9">
    <source>
        <dbReference type="ARBA" id="ARBA00022842"/>
    </source>
</evidence>
<dbReference type="PRINTS" id="PR00418">
    <property type="entry name" value="TPI2FAMILY"/>
</dbReference>
<dbReference type="InterPro" id="IPR006171">
    <property type="entry name" value="TOPRIM_dom"/>
</dbReference>
<keyword evidence="7 13" id="KW-0547">Nucleotide-binding</keyword>
<feature type="binding site" evidence="13">
    <location>
        <position position="447"/>
    </location>
    <ligand>
        <name>Mg(2+)</name>
        <dbReference type="ChEBI" id="CHEBI:18420"/>
        <label>1</label>
        <note>catalytic</note>
    </ligand>
</feature>
<dbReference type="Gene3D" id="3.40.50.670">
    <property type="match status" value="2"/>
</dbReference>
<dbReference type="NCBIfam" id="NF011501">
    <property type="entry name" value="PRK14939.1"/>
    <property type="match status" value="1"/>
</dbReference>
<dbReference type="Pfam" id="PF01751">
    <property type="entry name" value="Toprim"/>
    <property type="match status" value="1"/>
</dbReference>
<feature type="binding site" evidence="13">
    <location>
        <position position="523"/>
    </location>
    <ligand>
        <name>Mg(2+)</name>
        <dbReference type="ChEBI" id="CHEBI:18420"/>
        <label>2</label>
    </ligand>
</feature>
<dbReference type="SUPFAM" id="SSF55874">
    <property type="entry name" value="ATPase domain of HSP90 chaperone/DNA topoisomerase II/histidine kinase"/>
    <property type="match status" value="1"/>
</dbReference>
<evidence type="ECO:0000256" key="5">
    <source>
        <dbReference type="ARBA" id="ARBA00022490"/>
    </source>
</evidence>
<dbReference type="NCBIfam" id="TIGR01059">
    <property type="entry name" value="gyrB"/>
    <property type="match status" value="1"/>
</dbReference>
<keyword evidence="11" id="KW-0238">DNA-binding</keyword>
<dbReference type="Gene3D" id="3.30.565.10">
    <property type="entry name" value="Histidine kinase-like ATPase, C-terminal domain"/>
    <property type="match status" value="1"/>
</dbReference>
<keyword evidence="9 13" id="KW-0460">Magnesium</keyword>
<evidence type="ECO:0000259" key="14">
    <source>
        <dbReference type="PROSITE" id="PS50880"/>
    </source>
</evidence>
<accession>A0A7S6ZUF4</accession>
<keyword evidence="12 13" id="KW-0413">Isomerase</keyword>
<dbReference type="PANTHER" id="PTHR45866:SF1">
    <property type="entry name" value="DNA GYRASE SUBUNIT B, MITOCHONDRIAL"/>
    <property type="match status" value="1"/>
</dbReference>
<organism evidence="15 16">
    <name type="scientific">Novilysobacter avium</name>
    <dbReference type="NCBI Taxonomy" id="2781023"/>
    <lineage>
        <taxon>Bacteria</taxon>
        <taxon>Pseudomonadati</taxon>
        <taxon>Pseudomonadota</taxon>
        <taxon>Gammaproteobacteria</taxon>
        <taxon>Lysobacterales</taxon>
        <taxon>Lysobacteraceae</taxon>
        <taxon>Novilysobacter</taxon>
    </lineage>
</organism>
<dbReference type="NCBIfam" id="NF004189">
    <property type="entry name" value="PRK05644.1"/>
    <property type="match status" value="1"/>
</dbReference>
<evidence type="ECO:0000256" key="8">
    <source>
        <dbReference type="ARBA" id="ARBA00022840"/>
    </source>
</evidence>
<dbReference type="SMART" id="SM00387">
    <property type="entry name" value="HATPase_c"/>
    <property type="match status" value="1"/>
</dbReference>
<evidence type="ECO:0000256" key="2">
    <source>
        <dbReference type="ARBA" id="ARBA00010708"/>
    </source>
</evidence>
<dbReference type="PROSITE" id="PS00177">
    <property type="entry name" value="TOPOISOMERASE_II"/>
    <property type="match status" value="1"/>
</dbReference>
<keyword evidence="6 13" id="KW-0479">Metal-binding</keyword>
<dbReference type="Pfam" id="PF00204">
    <property type="entry name" value="DNA_gyraseB"/>
    <property type="match status" value="1"/>
</dbReference>
<feature type="site" description="Interaction with DNA" evidence="13">
    <location>
        <position position="475"/>
    </location>
</feature>
<dbReference type="InterPro" id="IPR000565">
    <property type="entry name" value="Topo_IIA_B"/>
</dbReference>
<dbReference type="InterPro" id="IPR036890">
    <property type="entry name" value="HATPase_C_sf"/>
</dbReference>
<dbReference type="PROSITE" id="PS50880">
    <property type="entry name" value="TOPRIM"/>
    <property type="match status" value="1"/>
</dbReference>
<feature type="binding site" evidence="13">
    <location>
        <position position="521"/>
    </location>
    <ligand>
        <name>Mg(2+)</name>
        <dbReference type="ChEBI" id="CHEBI:18420"/>
        <label>2</label>
    </ligand>
</feature>
<dbReference type="InterPro" id="IPR002288">
    <property type="entry name" value="DNA_gyrase_B_C"/>
</dbReference>
<dbReference type="Gene3D" id="3.30.230.10">
    <property type="match status" value="1"/>
</dbReference>
<dbReference type="InterPro" id="IPR018522">
    <property type="entry name" value="TopoIIA_CS"/>
</dbReference>
<dbReference type="InterPro" id="IPR001241">
    <property type="entry name" value="Topo_IIA"/>
</dbReference>
<dbReference type="InterPro" id="IPR020568">
    <property type="entry name" value="Ribosomal_Su5_D2-typ_SF"/>
</dbReference>
<dbReference type="InterPro" id="IPR014721">
    <property type="entry name" value="Ribsml_uS5_D2-typ_fold_subgr"/>
</dbReference>
<comment type="similarity">
    <text evidence="2 13">Belongs to the type II topoisomerase GyrB family.</text>
</comment>
<gene>
    <name evidence="13 15" type="primary">gyrB</name>
    <name evidence="15" type="ORF">INQ42_00020</name>
</gene>
<dbReference type="InterPro" id="IPR049353">
    <property type="entry name" value="GyrB_hook"/>
</dbReference>
<dbReference type="RefSeq" id="WP_194034616.1">
    <property type="nucleotide sequence ID" value="NZ_CP063657.1"/>
</dbReference>
<proteinExistence type="inferred from homology"/>
<dbReference type="InterPro" id="IPR003594">
    <property type="entry name" value="HATPase_dom"/>
</dbReference>
<dbReference type="SUPFAM" id="SSF56719">
    <property type="entry name" value="Type II DNA topoisomerase"/>
    <property type="match status" value="1"/>
</dbReference>
<dbReference type="CDD" id="cd00822">
    <property type="entry name" value="TopoII_Trans_DNA_gyrase"/>
    <property type="match status" value="1"/>
</dbReference>
<dbReference type="InterPro" id="IPR013760">
    <property type="entry name" value="Topo_IIA-like_dom_sf"/>
</dbReference>
<reference evidence="15 16" key="1">
    <citation type="submission" date="2020-10" db="EMBL/GenBank/DDBJ databases">
        <title>complete genome sequencing of Lysobacter sp. H23M41.</title>
        <authorList>
            <person name="Bae J.-W."/>
            <person name="Lee S.-Y."/>
        </authorList>
    </citation>
    <scope>NUCLEOTIDE SEQUENCE [LARGE SCALE GENOMIC DNA]</scope>
    <source>
        <strain evidence="15 16">H23M41</strain>
    </source>
</reference>
<dbReference type="InterPro" id="IPR013759">
    <property type="entry name" value="Topo_IIA_B_C"/>
</dbReference>
<dbReference type="Pfam" id="PF00986">
    <property type="entry name" value="DNA_gyraseB_C"/>
    <property type="match status" value="1"/>
</dbReference>
<evidence type="ECO:0000313" key="15">
    <source>
        <dbReference type="EMBL" id="QOW22068.1"/>
    </source>
</evidence>
<comment type="miscellaneous">
    <text evidence="13">Few gyrases are as efficient as E.coli at forming negative supercoils. Not all organisms have 2 type II topoisomerases; in organisms with a single type II topoisomerase this enzyme also has to decatenate newly replicated chromosomes.</text>
</comment>
<feature type="site" description="Interaction with DNA" evidence="13">
    <location>
        <position position="472"/>
    </location>
</feature>
<name>A0A7S6ZUF4_9GAMM</name>
<dbReference type="HAMAP" id="MF_01898">
    <property type="entry name" value="GyrB"/>
    <property type="match status" value="1"/>
</dbReference>
<dbReference type="Pfam" id="PF18053">
    <property type="entry name" value="GyrB_insert"/>
    <property type="match status" value="1"/>
</dbReference>
<dbReference type="InterPro" id="IPR013506">
    <property type="entry name" value="Topo_IIA_bsu_dom2"/>
</dbReference>
<keyword evidence="10 13" id="KW-0799">Topoisomerase</keyword>
<dbReference type="EC" id="5.6.2.2" evidence="3 13"/>
<dbReference type="Proteomes" id="UP000593932">
    <property type="component" value="Chromosome"/>
</dbReference>